<gene>
    <name evidence="3" type="primary">putP5</name>
    <name evidence="3" type="ORF">NMW_1619</name>
</gene>
<keyword evidence="2" id="KW-1133">Transmembrane helix</keyword>
<proteinExistence type="predicted"/>
<keyword evidence="2" id="KW-0472">Membrane</keyword>
<protein>
    <submittedName>
        <fullName evidence="3">SSS family, major sodium/proline symporter</fullName>
    </submittedName>
</protein>
<accession>C6SKZ8</accession>
<dbReference type="EMBL" id="AM889138">
    <property type="protein sequence ID" value="CBA08717.1"/>
    <property type="molecule type" value="Genomic_DNA"/>
</dbReference>
<feature type="region of interest" description="Disordered" evidence="1">
    <location>
        <begin position="1"/>
        <end position="22"/>
    </location>
</feature>
<name>C6SKZ8_NEIME</name>
<evidence type="ECO:0000256" key="1">
    <source>
        <dbReference type="SAM" id="MobiDB-lite"/>
    </source>
</evidence>
<keyword evidence="2" id="KW-0812">Transmembrane</keyword>
<evidence type="ECO:0000313" key="3">
    <source>
        <dbReference type="EMBL" id="CBA08717.1"/>
    </source>
</evidence>
<evidence type="ECO:0000256" key="2">
    <source>
        <dbReference type="SAM" id="Phobius"/>
    </source>
</evidence>
<organism evidence="3">
    <name type="scientific">Neisseria meningitidis alpha275</name>
    <dbReference type="NCBI Taxonomy" id="295996"/>
    <lineage>
        <taxon>Bacteria</taxon>
        <taxon>Pseudomonadati</taxon>
        <taxon>Pseudomonadota</taxon>
        <taxon>Betaproteobacteria</taxon>
        <taxon>Neisseriales</taxon>
        <taxon>Neisseriaceae</taxon>
        <taxon>Neisseria</taxon>
    </lineage>
</organism>
<feature type="transmembrane region" description="Helical" evidence="2">
    <location>
        <begin position="21"/>
        <end position="41"/>
    </location>
</feature>
<sequence length="64" mass="7171">MGGMGKKNRLKQQAKAASRRCTKSSPGFIVCLIIAVLVSLFNKEPSREIQERFEKADADYRAAR</sequence>
<reference evidence="3" key="1">
    <citation type="journal article" date="2008" name="Proc. Natl. Acad. Sci. U.S.A.">
        <title>Whole-genome comparison of disease and carriage strains provides insights into virulence evolution in Neisseria meningitidis.</title>
        <authorList>
            <person name="Schoen C."/>
            <person name="Blom J."/>
            <person name="Claus H."/>
            <person name="Schramm-Glueck A."/>
            <person name="Brandt P."/>
            <person name="Mueller T."/>
            <person name="Goesmann A."/>
            <person name="Joseph B."/>
            <person name="Konietzny S."/>
            <person name="Kurzai O."/>
            <person name="Schmitt C."/>
            <person name="Friedrich T."/>
            <person name="Linke B."/>
            <person name="Vogel U."/>
            <person name="Frosch M."/>
        </authorList>
    </citation>
    <scope>NUCLEOTIDE SEQUENCE</scope>
    <source>
        <strain evidence="3">Alpha275</strain>
    </source>
</reference>
<dbReference type="AlphaFoldDB" id="C6SKZ8"/>